<proteinExistence type="predicted"/>
<feature type="transmembrane region" description="Helical" evidence="5">
    <location>
        <begin position="265"/>
        <end position="289"/>
    </location>
</feature>
<evidence type="ECO:0000256" key="3">
    <source>
        <dbReference type="ARBA" id="ARBA00022989"/>
    </source>
</evidence>
<accession>A0A6A4ISQ3</accession>
<comment type="subcellular location">
    <subcellularLocation>
        <location evidence="1">Membrane</location>
        <topology evidence="1">Multi-pass membrane protein</topology>
    </subcellularLocation>
</comment>
<evidence type="ECO:0000256" key="5">
    <source>
        <dbReference type="SAM" id="Phobius"/>
    </source>
</evidence>
<feature type="transmembrane region" description="Helical" evidence="5">
    <location>
        <begin position="25"/>
        <end position="45"/>
    </location>
</feature>
<keyword evidence="4 5" id="KW-0472">Membrane</keyword>
<dbReference type="GO" id="GO:0000329">
    <property type="term" value="C:fungal-type vacuole membrane"/>
    <property type="evidence" value="ECO:0007669"/>
    <property type="project" value="TreeGrafter"/>
</dbReference>
<feature type="transmembrane region" description="Helical" evidence="5">
    <location>
        <begin position="301"/>
        <end position="322"/>
    </location>
</feature>
<feature type="domain" description="EamA" evidence="6">
    <location>
        <begin position="128"/>
        <end position="205"/>
    </location>
</feature>
<dbReference type="SUPFAM" id="SSF103481">
    <property type="entry name" value="Multidrug resistance efflux transporter EmrE"/>
    <property type="match status" value="1"/>
</dbReference>
<dbReference type="Proteomes" id="UP000799118">
    <property type="component" value="Unassembled WGS sequence"/>
</dbReference>
<feature type="transmembrane region" description="Helical" evidence="5">
    <location>
        <begin position="355"/>
        <end position="373"/>
    </location>
</feature>
<evidence type="ECO:0000313" key="8">
    <source>
        <dbReference type="Proteomes" id="UP000799118"/>
    </source>
</evidence>
<protein>
    <recommendedName>
        <fullName evidence="6">EamA domain-containing protein</fullName>
    </recommendedName>
</protein>
<feature type="transmembrane region" description="Helical" evidence="5">
    <location>
        <begin position="329"/>
        <end position="349"/>
    </location>
</feature>
<keyword evidence="8" id="KW-1185">Reference proteome</keyword>
<feature type="transmembrane region" description="Helical" evidence="5">
    <location>
        <begin position="133"/>
        <end position="151"/>
    </location>
</feature>
<dbReference type="PANTHER" id="PTHR23051:SF0">
    <property type="entry name" value="SOLUTE CARRIER FAMILY 35 MEMBER F5"/>
    <property type="match status" value="1"/>
</dbReference>
<evidence type="ECO:0000256" key="1">
    <source>
        <dbReference type="ARBA" id="ARBA00004141"/>
    </source>
</evidence>
<keyword evidence="3 5" id="KW-1133">Transmembrane helix</keyword>
<dbReference type="AlphaFoldDB" id="A0A6A4ISQ3"/>
<sequence>MSTSRARSKSALSTTNSSHLEKKDYAIGISLLLVVVFLWTTSNFVTQGLFQDGYEKAFLVTYLNTSAFALYLLPSLVGYFLKKYSVSWRSKYEPLQIEDHTDLDNSPTVLFFRSMDPAPQMNHELPPLTVRETANLAFVFCFIWFAANWTLNASLDYTSVASATILSSTSGFFTLGIGRLFKVETLTLAKIGAVSTSFVGVLLVALSDSSQTNTDTSNLDSTPTSVSTQHALGDFLALFSALFYAFYVILLKVRIRSESRIDMKLFFGFVGLFNIISCWPIGVILHLTGVERFELPSTGKAVGALLINMAITWSSDYLYVLAMLKTTPLVVTVGLSLTIPLAVVGDFFLSKPTQLQVLAGALLVLISFIVVGVDDAKREQPRKDLVDALTPDSRGRQRLEAGGVE</sequence>
<organism evidence="7 8">
    <name type="scientific">Gymnopus androsaceus JB14</name>
    <dbReference type="NCBI Taxonomy" id="1447944"/>
    <lineage>
        <taxon>Eukaryota</taxon>
        <taxon>Fungi</taxon>
        <taxon>Dikarya</taxon>
        <taxon>Basidiomycota</taxon>
        <taxon>Agaricomycotina</taxon>
        <taxon>Agaricomycetes</taxon>
        <taxon>Agaricomycetidae</taxon>
        <taxon>Agaricales</taxon>
        <taxon>Marasmiineae</taxon>
        <taxon>Omphalotaceae</taxon>
        <taxon>Gymnopus</taxon>
    </lineage>
</organism>
<evidence type="ECO:0000256" key="2">
    <source>
        <dbReference type="ARBA" id="ARBA00022692"/>
    </source>
</evidence>
<dbReference type="InterPro" id="IPR037185">
    <property type="entry name" value="EmrE-like"/>
</dbReference>
<feature type="transmembrane region" description="Helical" evidence="5">
    <location>
        <begin position="235"/>
        <end position="253"/>
    </location>
</feature>
<name>A0A6A4ISQ3_9AGAR</name>
<reference evidence="7" key="1">
    <citation type="journal article" date="2019" name="Environ. Microbiol.">
        <title>Fungal ecological strategies reflected in gene transcription - a case study of two litter decomposers.</title>
        <authorList>
            <person name="Barbi F."/>
            <person name="Kohler A."/>
            <person name="Barry K."/>
            <person name="Baskaran P."/>
            <person name="Daum C."/>
            <person name="Fauchery L."/>
            <person name="Ihrmark K."/>
            <person name="Kuo A."/>
            <person name="LaButti K."/>
            <person name="Lipzen A."/>
            <person name="Morin E."/>
            <person name="Grigoriev I.V."/>
            <person name="Henrissat B."/>
            <person name="Lindahl B."/>
            <person name="Martin F."/>
        </authorList>
    </citation>
    <scope>NUCLEOTIDE SEQUENCE</scope>
    <source>
        <strain evidence="7">JB14</strain>
    </source>
</reference>
<keyword evidence="2 5" id="KW-0812">Transmembrane</keyword>
<evidence type="ECO:0000313" key="7">
    <source>
        <dbReference type="EMBL" id="KAE9410985.1"/>
    </source>
</evidence>
<feature type="transmembrane region" description="Helical" evidence="5">
    <location>
        <begin position="157"/>
        <end position="181"/>
    </location>
</feature>
<feature type="transmembrane region" description="Helical" evidence="5">
    <location>
        <begin position="188"/>
        <end position="206"/>
    </location>
</feature>
<evidence type="ECO:0000256" key="4">
    <source>
        <dbReference type="ARBA" id="ARBA00023136"/>
    </source>
</evidence>
<dbReference type="EMBL" id="ML769384">
    <property type="protein sequence ID" value="KAE9410985.1"/>
    <property type="molecule type" value="Genomic_DNA"/>
</dbReference>
<gene>
    <name evidence="7" type="ORF">BT96DRAFT_804555</name>
</gene>
<dbReference type="PANTHER" id="PTHR23051">
    <property type="entry name" value="SOLUTE CARRIER FAMILY 35, MEMBER F5"/>
    <property type="match status" value="1"/>
</dbReference>
<dbReference type="Pfam" id="PF00892">
    <property type="entry name" value="EamA"/>
    <property type="match status" value="1"/>
</dbReference>
<evidence type="ECO:0000259" key="6">
    <source>
        <dbReference type="Pfam" id="PF00892"/>
    </source>
</evidence>
<dbReference type="InterPro" id="IPR000620">
    <property type="entry name" value="EamA_dom"/>
</dbReference>
<dbReference type="OrthoDB" id="1436450at2759"/>
<feature type="transmembrane region" description="Helical" evidence="5">
    <location>
        <begin position="57"/>
        <end position="81"/>
    </location>
</feature>